<dbReference type="EC" id="2.7.1.19" evidence="2"/>
<protein>
    <recommendedName>
        <fullName evidence="3">Phosphoribulokinase, chloroplastic</fullName>
        <ecNumber evidence="2">2.7.1.19</ecNumber>
    </recommendedName>
</protein>
<dbReference type="PRINTS" id="PR00478">
    <property type="entry name" value="PHRIBLKINASE"/>
</dbReference>
<dbReference type="EMBL" id="CP097504">
    <property type="protein sequence ID" value="URD85173.1"/>
    <property type="molecule type" value="Genomic_DNA"/>
</dbReference>
<keyword evidence="5" id="KW-0547">Nucleotide-binding</keyword>
<sequence>MALDPRANNFDLMYQQVKAPEEGVAIEKPIYIHLTGLPEPRELIQPSKLLVLVRRTAPNVSFHCVSFGDNGFELLVLREWSLLDFSIYLDISSKVKFAWRIQRDMAEGGHSLESIKAGIEARKPDSDAYIVKVKFCAQVDHEGRVEVLQSSLPVRRRIHHFVDTMGKEAGIPVVCQESVSEMDGEFDRSDELIYVERHPSNQSTNRW</sequence>
<dbReference type="GO" id="GO:0008974">
    <property type="term" value="F:phosphoribulokinase activity"/>
    <property type="evidence" value="ECO:0007669"/>
    <property type="project" value="UniProtKB-EC"/>
</dbReference>
<accession>A0A9E7F0K3</accession>
<evidence type="ECO:0000259" key="9">
    <source>
        <dbReference type="Pfam" id="PF00485"/>
    </source>
</evidence>
<dbReference type="Pfam" id="PF00485">
    <property type="entry name" value="PRK"/>
    <property type="match status" value="2"/>
</dbReference>
<comment type="catalytic activity">
    <reaction evidence="8">
        <text>D-ribulose 5-phosphate + ATP = D-ribulose 1,5-bisphosphate + ADP + H(+)</text>
        <dbReference type="Rhea" id="RHEA:19365"/>
        <dbReference type="ChEBI" id="CHEBI:15378"/>
        <dbReference type="ChEBI" id="CHEBI:30616"/>
        <dbReference type="ChEBI" id="CHEBI:57870"/>
        <dbReference type="ChEBI" id="CHEBI:58121"/>
        <dbReference type="ChEBI" id="CHEBI:456216"/>
        <dbReference type="EC" id="2.7.1.19"/>
    </reaction>
</comment>
<organism evidence="10 11">
    <name type="scientific">Musa troglodytarum</name>
    <name type="common">fe'i banana</name>
    <dbReference type="NCBI Taxonomy" id="320322"/>
    <lineage>
        <taxon>Eukaryota</taxon>
        <taxon>Viridiplantae</taxon>
        <taxon>Streptophyta</taxon>
        <taxon>Embryophyta</taxon>
        <taxon>Tracheophyta</taxon>
        <taxon>Spermatophyta</taxon>
        <taxon>Magnoliopsida</taxon>
        <taxon>Liliopsida</taxon>
        <taxon>Zingiberales</taxon>
        <taxon>Musaceae</taxon>
        <taxon>Musa</taxon>
    </lineage>
</organism>
<feature type="domain" description="Phosphoribulokinase/uridine kinase" evidence="9">
    <location>
        <begin position="2"/>
        <end position="52"/>
    </location>
</feature>
<dbReference type="GO" id="GO:0005975">
    <property type="term" value="P:carbohydrate metabolic process"/>
    <property type="evidence" value="ECO:0007669"/>
    <property type="project" value="InterPro"/>
</dbReference>
<evidence type="ECO:0000256" key="2">
    <source>
        <dbReference type="ARBA" id="ARBA00012042"/>
    </source>
</evidence>
<evidence type="ECO:0000256" key="4">
    <source>
        <dbReference type="ARBA" id="ARBA00022679"/>
    </source>
</evidence>
<dbReference type="InterPro" id="IPR006082">
    <property type="entry name" value="PRK"/>
</dbReference>
<dbReference type="GO" id="GO:0005524">
    <property type="term" value="F:ATP binding"/>
    <property type="evidence" value="ECO:0007669"/>
    <property type="project" value="UniProtKB-KW"/>
</dbReference>
<dbReference type="InterPro" id="IPR006083">
    <property type="entry name" value="PRK/URK"/>
</dbReference>
<reference evidence="10" key="1">
    <citation type="submission" date="2022-05" db="EMBL/GenBank/DDBJ databases">
        <title>The Musa troglodytarum L. genome provides insights into the mechanism of non-climacteric behaviour and enrichment of carotenoids.</title>
        <authorList>
            <person name="Wang J."/>
        </authorList>
    </citation>
    <scope>NUCLEOTIDE SEQUENCE</scope>
    <source>
        <tissue evidence="10">Leaf</tissue>
    </source>
</reference>
<gene>
    <name evidence="10" type="ORF">MUK42_15166</name>
</gene>
<dbReference type="Proteomes" id="UP001055439">
    <property type="component" value="Chromosome 2"/>
</dbReference>
<keyword evidence="4" id="KW-0808">Transferase</keyword>
<keyword evidence="6" id="KW-0418">Kinase</keyword>
<evidence type="ECO:0000313" key="10">
    <source>
        <dbReference type="EMBL" id="URD85173.1"/>
    </source>
</evidence>
<evidence type="ECO:0000256" key="1">
    <source>
        <dbReference type="ARBA" id="ARBA00009719"/>
    </source>
</evidence>
<dbReference type="OrthoDB" id="738517at2759"/>
<feature type="domain" description="Phosphoribulokinase/uridine kinase" evidence="9">
    <location>
        <begin position="81"/>
        <end position="134"/>
    </location>
</feature>
<evidence type="ECO:0000256" key="5">
    <source>
        <dbReference type="ARBA" id="ARBA00022741"/>
    </source>
</evidence>
<dbReference type="Gene3D" id="3.40.50.300">
    <property type="entry name" value="P-loop containing nucleotide triphosphate hydrolases"/>
    <property type="match status" value="1"/>
</dbReference>
<evidence type="ECO:0000313" key="11">
    <source>
        <dbReference type="Proteomes" id="UP001055439"/>
    </source>
</evidence>
<keyword evidence="7" id="KW-0067">ATP-binding</keyword>
<evidence type="ECO:0000256" key="3">
    <source>
        <dbReference type="ARBA" id="ARBA00017837"/>
    </source>
</evidence>
<evidence type="ECO:0000256" key="7">
    <source>
        <dbReference type="ARBA" id="ARBA00022840"/>
    </source>
</evidence>
<dbReference type="SUPFAM" id="SSF52540">
    <property type="entry name" value="P-loop containing nucleoside triphosphate hydrolases"/>
    <property type="match status" value="1"/>
</dbReference>
<name>A0A9E7F0K3_9LILI</name>
<proteinExistence type="inferred from homology"/>
<evidence type="ECO:0000256" key="6">
    <source>
        <dbReference type="ARBA" id="ARBA00022777"/>
    </source>
</evidence>
<comment type="similarity">
    <text evidence="1">Belongs to the phosphoribulokinase family.</text>
</comment>
<dbReference type="InterPro" id="IPR027417">
    <property type="entry name" value="P-loop_NTPase"/>
</dbReference>
<keyword evidence="11" id="KW-1185">Reference proteome</keyword>
<evidence type="ECO:0000256" key="8">
    <source>
        <dbReference type="ARBA" id="ARBA00047663"/>
    </source>
</evidence>
<dbReference type="AlphaFoldDB" id="A0A9E7F0K3"/>